<reference evidence="3" key="1">
    <citation type="submission" date="2022-11" db="UniProtKB">
        <authorList>
            <consortium name="WormBaseParasite"/>
        </authorList>
    </citation>
    <scope>IDENTIFICATION</scope>
</reference>
<evidence type="ECO:0000313" key="3">
    <source>
        <dbReference type="WBParaSite" id="PSAMB.scaffold137size73696.g2324.t1"/>
    </source>
</evidence>
<keyword evidence="2" id="KW-1185">Reference proteome</keyword>
<feature type="signal peptide" evidence="1">
    <location>
        <begin position="1"/>
        <end position="21"/>
    </location>
</feature>
<dbReference type="AlphaFoldDB" id="A0A914UZT9"/>
<dbReference type="Proteomes" id="UP000887566">
    <property type="component" value="Unplaced"/>
</dbReference>
<accession>A0A914UZT9</accession>
<organism evidence="2 3">
    <name type="scientific">Plectus sambesii</name>
    <dbReference type="NCBI Taxonomy" id="2011161"/>
    <lineage>
        <taxon>Eukaryota</taxon>
        <taxon>Metazoa</taxon>
        <taxon>Ecdysozoa</taxon>
        <taxon>Nematoda</taxon>
        <taxon>Chromadorea</taxon>
        <taxon>Plectida</taxon>
        <taxon>Plectina</taxon>
        <taxon>Plectoidea</taxon>
        <taxon>Plectidae</taxon>
        <taxon>Plectus</taxon>
    </lineage>
</organism>
<evidence type="ECO:0000313" key="2">
    <source>
        <dbReference type="Proteomes" id="UP000887566"/>
    </source>
</evidence>
<name>A0A914UZT9_9BILA</name>
<keyword evidence="1" id="KW-0732">Signal</keyword>
<proteinExistence type="predicted"/>
<protein>
    <submittedName>
        <fullName evidence="3">RxLR effector protein</fullName>
    </submittedName>
</protein>
<dbReference type="WBParaSite" id="PSAMB.scaffold137size73696.g2324.t1">
    <property type="protein sequence ID" value="PSAMB.scaffold137size73696.g2324.t1"/>
    <property type="gene ID" value="PSAMB.scaffold137size73696.g2324"/>
</dbReference>
<feature type="chain" id="PRO_5037984990" evidence="1">
    <location>
        <begin position="22"/>
        <end position="127"/>
    </location>
</feature>
<sequence>MRRLDYQLLLFFLSLIISTSALINPFHALTKYQLDSKKTANNTTVDSRQAVRSRFVAMANVRLGEPKKTTSATLSPSKEKWEDSKVAQKIVDRMQNIGQLKGWLERRGPQVIRFGKRSYYDDIDYYY</sequence>
<evidence type="ECO:0000256" key="1">
    <source>
        <dbReference type="SAM" id="SignalP"/>
    </source>
</evidence>